<dbReference type="EMBL" id="RWJN01000200">
    <property type="protein sequence ID" value="TCD65068.1"/>
    <property type="molecule type" value="Genomic_DNA"/>
</dbReference>
<dbReference type="GO" id="GO:0051321">
    <property type="term" value="P:meiotic cell cycle"/>
    <property type="evidence" value="ECO:0007669"/>
    <property type="project" value="UniProtKB-KW"/>
</dbReference>
<name>A0A4R0RMJ9_9APHY</name>
<protein>
    <recommendedName>
        <fullName evidence="2">Protein ZIP4 homolog</fullName>
    </recommendedName>
</protein>
<evidence type="ECO:0000313" key="4">
    <source>
        <dbReference type="Proteomes" id="UP000292702"/>
    </source>
</evidence>
<dbReference type="Proteomes" id="UP000292702">
    <property type="component" value="Unassembled WGS sequence"/>
</dbReference>
<keyword evidence="1" id="KW-0469">Meiosis</keyword>
<dbReference type="PANTHER" id="PTHR40375">
    <property type="entry name" value="SPORULATION-SPECIFIC PROTEIN 22"/>
    <property type="match status" value="1"/>
</dbReference>
<evidence type="ECO:0000313" key="3">
    <source>
        <dbReference type="EMBL" id="TCD65068.1"/>
    </source>
</evidence>
<evidence type="ECO:0000256" key="1">
    <source>
        <dbReference type="ARBA" id="ARBA00023254"/>
    </source>
</evidence>
<dbReference type="Pfam" id="PF08631">
    <property type="entry name" value="SPO22"/>
    <property type="match status" value="1"/>
</dbReference>
<dbReference type="InterPro" id="IPR013940">
    <property type="entry name" value="Spo22/ZIP4/TEX11"/>
</dbReference>
<dbReference type="GO" id="GO:0090173">
    <property type="term" value="P:regulation of synaptonemal complex assembly"/>
    <property type="evidence" value="ECO:0007669"/>
    <property type="project" value="InterPro"/>
</dbReference>
<dbReference type="STRING" id="92696.A0A4R0RMJ9"/>
<organism evidence="3 4">
    <name type="scientific">Steccherinum ochraceum</name>
    <dbReference type="NCBI Taxonomy" id="92696"/>
    <lineage>
        <taxon>Eukaryota</taxon>
        <taxon>Fungi</taxon>
        <taxon>Dikarya</taxon>
        <taxon>Basidiomycota</taxon>
        <taxon>Agaricomycotina</taxon>
        <taxon>Agaricomycetes</taxon>
        <taxon>Polyporales</taxon>
        <taxon>Steccherinaceae</taxon>
        <taxon>Steccherinum</taxon>
    </lineage>
</organism>
<dbReference type="AlphaFoldDB" id="A0A4R0RMJ9"/>
<sequence length="991" mass="110229">MSARKRKQSQDLQPVFNAIQDVLIKVKPKVTDGNLKKSSARTLLDDLDKLAALAESFTQQRPRANKDWLALAEALDREGVHLWNISGQLRDVADGEVRSVYASLRLAAFRLIEAGLDQTPNTEALIHVLQVASKTGAMLSEIGRNDAAGSVLSCAAKYEESLKNADDTQGGQSEDAKARAVVLYHSCRMEAACREGNNGVAEFMLQKITENEHRVSVLQPRDRMSLASKLFETGRSFLRTSGASKSAAEPPRAPDAVKWLQRAFSIIEMSESPETPGFVELKRSILRCLSRAYFLTSTHNPDNLDRAEASLNELISSIDDSVDRDSPAFQQSRWMRVAILKQRDAAGPQLLEAFTSIIDHMVLDFESGITGILQELRTLSQNHVLVTAVHQYALKKALELQNNVGLPHVDRLLLSLVVHCSRDENHARAMQDIATAFSCLSEAEHTLPKVPTTACLTLLWQFGNRQFTAKRWVEAADWFLAGTHSVLSSMAHVSGAKCFRKAALCYIQQREYSKASAILRRCPVNEAATHYVILLTAIHQGLENEAVRAVQSMVKSSDFDRKMLLLATQLANESDMKTLLLSVLEELLRTLSSQESPDFEAETLTLLRCIIRLVVKLIGEPAANRDVLVPTLIRHFRTATDFISGLRDKDKATIVSKDISWLWRTAYNCAVQGCTEWESFDEPAADLFDISRMLLETYCESVLTDVDAELYVHIVNASFAATAGRMFAARRKVMSGSATQDVPLATISDDIKNSKIRIQRVIDSNQFPSAGDADRIRSFIHILRVFEAEVLCIRKEWKLMLLTIEEATRSDELAVNTFEAIADLVWVEKECPVEALEVPAVYFGLKLLLMDNIFPFQAILHASLDRSSLSITKFSRWLRAICTILLSRNTPADRVKAIGYVEQAVAVLEEHGGAPEGDDVYPVAERQWLLGTAYNTGIECLHASLVGEAKRWFEASTVICRFVPDGEARSEKIAETYSQLLSRYAPGGLSS</sequence>
<reference evidence="3 4" key="1">
    <citation type="submission" date="2018-11" db="EMBL/GenBank/DDBJ databases">
        <title>Genome assembly of Steccherinum ochraceum LE-BIN_3174, the white-rot fungus of the Steccherinaceae family (The Residual Polyporoid clade, Polyporales, Basidiomycota).</title>
        <authorList>
            <person name="Fedorova T.V."/>
            <person name="Glazunova O.A."/>
            <person name="Landesman E.O."/>
            <person name="Moiseenko K.V."/>
            <person name="Psurtseva N.V."/>
            <person name="Savinova O.S."/>
            <person name="Shakhova N.V."/>
            <person name="Tyazhelova T.V."/>
            <person name="Vasina D.V."/>
        </authorList>
    </citation>
    <scope>NUCLEOTIDE SEQUENCE [LARGE SCALE GENOMIC DNA]</scope>
    <source>
        <strain evidence="3 4">LE-BIN_3174</strain>
    </source>
</reference>
<dbReference type="InterPro" id="IPR011990">
    <property type="entry name" value="TPR-like_helical_dom_sf"/>
</dbReference>
<dbReference type="Gene3D" id="1.25.40.10">
    <property type="entry name" value="Tetratricopeptide repeat domain"/>
    <property type="match status" value="1"/>
</dbReference>
<gene>
    <name evidence="3" type="ORF">EIP91_003270</name>
</gene>
<proteinExistence type="predicted"/>
<dbReference type="OrthoDB" id="65716at2759"/>
<dbReference type="InterPro" id="IPR039057">
    <property type="entry name" value="Spo22/ZIP4"/>
</dbReference>
<evidence type="ECO:0000256" key="2">
    <source>
        <dbReference type="ARBA" id="ARBA00031845"/>
    </source>
</evidence>
<accession>A0A4R0RMJ9</accession>
<keyword evidence="4" id="KW-1185">Reference proteome</keyword>
<dbReference type="PANTHER" id="PTHR40375:SF2">
    <property type="entry name" value="SPORULATION-SPECIFIC PROTEIN 22"/>
    <property type="match status" value="1"/>
</dbReference>
<comment type="caution">
    <text evidence="3">The sequence shown here is derived from an EMBL/GenBank/DDBJ whole genome shotgun (WGS) entry which is preliminary data.</text>
</comment>